<dbReference type="GO" id="GO:0030915">
    <property type="term" value="C:Smc5-Smc6 complex"/>
    <property type="evidence" value="ECO:0007669"/>
    <property type="project" value="UniProtKB-UniRule"/>
</dbReference>
<dbReference type="EMBL" id="CAXITT010000583">
    <property type="protein sequence ID" value="CAL1543895.1"/>
    <property type="molecule type" value="Genomic_DNA"/>
</dbReference>
<evidence type="ECO:0000256" key="4">
    <source>
        <dbReference type="ARBA" id="ARBA00023172"/>
    </source>
</evidence>
<gene>
    <name evidence="11" type="ORF">GSLYS_00017408001</name>
</gene>
<evidence type="ECO:0000256" key="3">
    <source>
        <dbReference type="ARBA" id="ARBA00022763"/>
    </source>
</evidence>
<comment type="subcellular location">
    <subcellularLocation>
        <location evidence="1 7">Nucleus</location>
    </subcellularLocation>
</comment>
<dbReference type="Proteomes" id="UP001497497">
    <property type="component" value="Unassembled WGS sequence"/>
</dbReference>
<dbReference type="InterPro" id="IPR029225">
    <property type="entry name" value="Nse4_Nse3-bd"/>
</dbReference>
<comment type="similarity">
    <text evidence="2 7">Belongs to the NSE4 family.</text>
</comment>
<evidence type="ECO:0000256" key="7">
    <source>
        <dbReference type="RuleBase" id="RU365071"/>
    </source>
</evidence>
<dbReference type="GO" id="GO:0005634">
    <property type="term" value="C:nucleus"/>
    <property type="evidence" value="ECO:0007669"/>
    <property type="project" value="UniProtKB-SubCell"/>
</dbReference>
<dbReference type="PANTHER" id="PTHR16140:SF0">
    <property type="entry name" value="NON-STRUCTURAL MAINTENANCE OF CHROMOSOMES ELEMENT 4"/>
    <property type="match status" value="1"/>
</dbReference>
<comment type="caution">
    <text evidence="11">The sequence shown here is derived from an EMBL/GenBank/DDBJ whole genome shotgun (WGS) entry which is preliminary data.</text>
</comment>
<dbReference type="Pfam" id="PF15412">
    <property type="entry name" value="Nse4-Nse3_bdg"/>
    <property type="match status" value="1"/>
</dbReference>
<reference evidence="11 12" key="1">
    <citation type="submission" date="2024-04" db="EMBL/GenBank/DDBJ databases">
        <authorList>
            <consortium name="Genoscope - CEA"/>
            <person name="William W."/>
        </authorList>
    </citation>
    <scope>NUCLEOTIDE SEQUENCE [LARGE SCALE GENOMIC DNA]</scope>
</reference>
<dbReference type="InterPro" id="IPR027786">
    <property type="entry name" value="Nse4/EID"/>
</dbReference>
<feature type="region of interest" description="Disordered" evidence="8">
    <location>
        <begin position="328"/>
        <end position="352"/>
    </location>
</feature>
<evidence type="ECO:0000256" key="8">
    <source>
        <dbReference type="SAM" id="MobiDB-lite"/>
    </source>
</evidence>
<keyword evidence="6 7" id="KW-0539">Nucleus</keyword>
<dbReference type="Pfam" id="PF08743">
    <property type="entry name" value="Nse4_C"/>
    <property type="match status" value="1"/>
</dbReference>
<keyword evidence="12" id="KW-1185">Reference proteome</keyword>
<comment type="function">
    <text evidence="7">Component of the SMC5-SMC6 complex, that promotes sister chromatid alignment after DNA damage and facilitates double-stranded DNA breaks (DSBs) repair via homologous recombination between sister chromatids.</text>
</comment>
<dbReference type="PANTHER" id="PTHR16140">
    <property type="entry name" value="NON-STRUCTURAL MAINTENANCE OF CHROMOSOMES ELEMENT 4"/>
    <property type="match status" value="1"/>
</dbReference>
<dbReference type="GO" id="GO:0006310">
    <property type="term" value="P:DNA recombination"/>
    <property type="evidence" value="ECO:0007669"/>
    <property type="project" value="UniProtKB-UniRule"/>
</dbReference>
<evidence type="ECO:0000259" key="10">
    <source>
        <dbReference type="Pfam" id="PF15412"/>
    </source>
</evidence>
<dbReference type="InterPro" id="IPR014854">
    <property type="entry name" value="Nse4_C"/>
</dbReference>
<evidence type="ECO:0000256" key="6">
    <source>
        <dbReference type="ARBA" id="ARBA00023242"/>
    </source>
</evidence>
<dbReference type="GO" id="GO:0006281">
    <property type="term" value="P:DNA repair"/>
    <property type="evidence" value="ECO:0007669"/>
    <property type="project" value="UniProtKB-UniRule"/>
</dbReference>
<feature type="domain" description="Non-structural maintenance of chromosome element 4 C-terminal" evidence="9">
    <location>
        <begin position="232"/>
        <end position="318"/>
    </location>
</feature>
<organism evidence="11 12">
    <name type="scientific">Lymnaea stagnalis</name>
    <name type="common">Great pond snail</name>
    <name type="synonym">Helix stagnalis</name>
    <dbReference type="NCBI Taxonomy" id="6523"/>
    <lineage>
        <taxon>Eukaryota</taxon>
        <taxon>Metazoa</taxon>
        <taxon>Spiralia</taxon>
        <taxon>Lophotrochozoa</taxon>
        <taxon>Mollusca</taxon>
        <taxon>Gastropoda</taxon>
        <taxon>Heterobranchia</taxon>
        <taxon>Euthyneura</taxon>
        <taxon>Panpulmonata</taxon>
        <taxon>Hygrophila</taxon>
        <taxon>Lymnaeoidea</taxon>
        <taxon>Lymnaeidae</taxon>
        <taxon>Lymnaea</taxon>
    </lineage>
</organism>
<accession>A0AAV2ICB1</accession>
<keyword evidence="4 7" id="KW-0233">DNA recombination</keyword>
<protein>
    <recommendedName>
        <fullName evidence="7">Non-structural maintenance of chromosomes element 4</fullName>
    </recommendedName>
</protein>
<evidence type="ECO:0000259" key="9">
    <source>
        <dbReference type="Pfam" id="PF08743"/>
    </source>
</evidence>
<evidence type="ECO:0000256" key="5">
    <source>
        <dbReference type="ARBA" id="ARBA00023204"/>
    </source>
</evidence>
<dbReference type="AlphaFoldDB" id="A0AAV2ICB1"/>
<feature type="domain" description="Nse4/EID protein Nse3/MAGE-binding" evidence="10">
    <location>
        <begin position="90"/>
        <end position="130"/>
    </location>
</feature>
<evidence type="ECO:0000313" key="12">
    <source>
        <dbReference type="Proteomes" id="UP001497497"/>
    </source>
</evidence>
<proteinExistence type="inferred from homology"/>
<evidence type="ECO:0000256" key="1">
    <source>
        <dbReference type="ARBA" id="ARBA00004123"/>
    </source>
</evidence>
<evidence type="ECO:0000256" key="2">
    <source>
        <dbReference type="ARBA" id="ARBA00008997"/>
    </source>
</evidence>
<name>A0AAV2ICB1_LYMST</name>
<keyword evidence="5 7" id="KW-0234">DNA repair</keyword>
<sequence>MAAGGNLEIPKGFFASQEEANEVFGSIQNPQNEDDRRRIRENYRKLQDDLYDRRQEVINPSDEQDLLTSNVLKVDQMFKEVQTTREGALDSASLANISELGKAKAQALKTDFICFNPTNFCEQVKTVVAGHMVQSGLTHGNWVTLGKAVHPFFRRTPVLKFMYGSFDRGEVVVKPIRQQREKLKETDDNQKASKPIQLSSFEETDRGELTTAQVEHLLSTLWNVYEKNDEAPICFFEFVVHPTSFGQTVENIFYTSFLVRDGHARVFLDGEDLPVIEPIQKGKGDGHEAKQRRQIVLSITPAEWEEIVRTFNIEQPLISGLKKLDTLKGGTSAEATPQPTYSGKGKSKAKKT</sequence>
<evidence type="ECO:0000313" key="11">
    <source>
        <dbReference type="EMBL" id="CAL1543895.1"/>
    </source>
</evidence>
<comment type="subunit">
    <text evidence="7">Component of the SMC5-SMC6 complex.</text>
</comment>
<keyword evidence="3 7" id="KW-0227">DNA damage</keyword>